<dbReference type="Proteomes" id="UP000887159">
    <property type="component" value="Unassembled WGS sequence"/>
</dbReference>
<organism evidence="1 2">
    <name type="scientific">Trichonephila clavipes</name>
    <name type="common">Golden silk orbweaver</name>
    <name type="synonym">Nephila clavipes</name>
    <dbReference type="NCBI Taxonomy" id="2585209"/>
    <lineage>
        <taxon>Eukaryota</taxon>
        <taxon>Metazoa</taxon>
        <taxon>Ecdysozoa</taxon>
        <taxon>Arthropoda</taxon>
        <taxon>Chelicerata</taxon>
        <taxon>Arachnida</taxon>
        <taxon>Araneae</taxon>
        <taxon>Araneomorphae</taxon>
        <taxon>Entelegynae</taxon>
        <taxon>Araneoidea</taxon>
        <taxon>Nephilidae</taxon>
        <taxon>Trichonephila</taxon>
    </lineage>
</organism>
<evidence type="ECO:0000313" key="1">
    <source>
        <dbReference type="EMBL" id="GFY24524.1"/>
    </source>
</evidence>
<accession>A0A8X6VY04</accession>
<name>A0A8X6VY04_TRICX</name>
<protein>
    <submittedName>
        <fullName evidence="1">Uncharacterized protein</fullName>
    </submittedName>
</protein>
<reference evidence="1" key="1">
    <citation type="submission" date="2020-08" db="EMBL/GenBank/DDBJ databases">
        <title>Multicomponent nature underlies the extraordinary mechanical properties of spider dragline silk.</title>
        <authorList>
            <person name="Kono N."/>
            <person name="Nakamura H."/>
            <person name="Mori M."/>
            <person name="Yoshida Y."/>
            <person name="Ohtoshi R."/>
            <person name="Malay A.D."/>
            <person name="Moran D.A.P."/>
            <person name="Tomita M."/>
            <person name="Numata K."/>
            <person name="Arakawa K."/>
        </authorList>
    </citation>
    <scope>NUCLEOTIDE SEQUENCE</scope>
</reference>
<proteinExistence type="predicted"/>
<sequence length="182" mass="21011">MNLGFNIITREDLFADRKTYLWKDILTLRCRVGKYSPQTRHNCYNVFRTRNCIQTSNIHLPIESFQNASKSNPEVLHISTTKENDLLTLNAYMGKDEVFEGDPEENVAVKDGGTAFNSLVHIDIERSKRLKTPIYPMYVFCRVKFSVSGHPSLKNSSKNMQVQRKHLMVRILRVAKMTKNAS</sequence>
<keyword evidence="2" id="KW-1185">Reference proteome</keyword>
<dbReference type="EMBL" id="BMAU01021369">
    <property type="protein sequence ID" value="GFY24524.1"/>
    <property type="molecule type" value="Genomic_DNA"/>
</dbReference>
<evidence type="ECO:0000313" key="2">
    <source>
        <dbReference type="Proteomes" id="UP000887159"/>
    </source>
</evidence>
<gene>
    <name evidence="1" type="ORF">TNCV_1015701</name>
</gene>
<dbReference type="AlphaFoldDB" id="A0A8X6VY04"/>
<comment type="caution">
    <text evidence="1">The sequence shown here is derived from an EMBL/GenBank/DDBJ whole genome shotgun (WGS) entry which is preliminary data.</text>
</comment>